<dbReference type="UniPathway" id="UPA00148"/>
<dbReference type="EMBL" id="FNCS01000004">
    <property type="protein sequence ID" value="SDG60097.1"/>
    <property type="molecule type" value="Genomic_DNA"/>
</dbReference>
<keyword evidence="4 9" id="KW-1003">Cell membrane</keyword>
<keyword evidence="7 9" id="KW-1133">Transmembrane helix</keyword>
<evidence type="ECO:0000313" key="10">
    <source>
        <dbReference type="EMBL" id="SDG60097.1"/>
    </source>
</evidence>
<dbReference type="NCBIfam" id="TIGR00380">
    <property type="entry name" value="cobal_cbiB"/>
    <property type="match status" value="1"/>
</dbReference>
<comment type="pathway">
    <text evidence="2 9">Cofactor biosynthesis; adenosylcobalamin biosynthesis.</text>
</comment>
<gene>
    <name evidence="9" type="primary">cobD</name>
    <name evidence="10" type="ORF">SAMN04487974_104186</name>
</gene>
<keyword evidence="6 9" id="KW-0812">Transmembrane</keyword>
<accession>A0A1G7VK82</accession>
<evidence type="ECO:0000256" key="8">
    <source>
        <dbReference type="ARBA" id="ARBA00023136"/>
    </source>
</evidence>
<keyword evidence="11" id="KW-1185">Reference proteome</keyword>
<feature type="transmembrane region" description="Helical" evidence="9">
    <location>
        <begin position="79"/>
        <end position="96"/>
    </location>
</feature>
<evidence type="ECO:0000256" key="4">
    <source>
        <dbReference type="ARBA" id="ARBA00022475"/>
    </source>
</evidence>
<dbReference type="OrthoDB" id="9811967at2"/>
<dbReference type="STRING" id="440168.SAMN04487974_104186"/>
<evidence type="ECO:0000256" key="1">
    <source>
        <dbReference type="ARBA" id="ARBA00004651"/>
    </source>
</evidence>
<keyword evidence="5 9" id="KW-0169">Cobalamin biosynthesis</keyword>
<reference evidence="10 11" key="1">
    <citation type="submission" date="2016-10" db="EMBL/GenBank/DDBJ databases">
        <authorList>
            <person name="de Groot N.N."/>
        </authorList>
    </citation>
    <scope>NUCLEOTIDE SEQUENCE [LARGE SCALE GENOMIC DNA]</scope>
    <source>
        <strain evidence="10 11">CGMCC 1.10267</strain>
    </source>
</reference>
<comment type="caution">
    <text evidence="9">Lacks conserved residue(s) required for the propagation of feature annotation.</text>
</comment>
<evidence type="ECO:0000256" key="5">
    <source>
        <dbReference type="ARBA" id="ARBA00022573"/>
    </source>
</evidence>
<dbReference type="AlphaFoldDB" id="A0A1G7VK82"/>
<dbReference type="GO" id="GO:0048472">
    <property type="term" value="F:threonine-phosphate decarboxylase activity"/>
    <property type="evidence" value="ECO:0007669"/>
    <property type="project" value="InterPro"/>
</dbReference>
<protein>
    <recommendedName>
        <fullName evidence="9">Cobalamin biosynthesis protein CobD</fullName>
    </recommendedName>
</protein>
<dbReference type="RefSeq" id="WP_090595358.1">
    <property type="nucleotide sequence ID" value="NZ_FNCS01000004.1"/>
</dbReference>
<feature type="transmembrane region" description="Helical" evidence="9">
    <location>
        <begin position="300"/>
        <end position="317"/>
    </location>
</feature>
<keyword evidence="8 9" id="KW-0472">Membrane</keyword>
<comment type="similarity">
    <text evidence="3 9">Belongs to the CobD/CbiB family.</text>
</comment>
<dbReference type="GO" id="GO:0015420">
    <property type="term" value="F:ABC-type vitamin B12 transporter activity"/>
    <property type="evidence" value="ECO:0007669"/>
    <property type="project" value="UniProtKB-UniRule"/>
</dbReference>
<dbReference type="HAMAP" id="MF_00024">
    <property type="entry name" value="CobD_CbiB"/>
    <property type="match status" value="1"/>
</dbReference>
<dbReference type="InterPro" id="IPR004485">
    <property type="entry name" value="Cobalamin_biosynth_CobD/CbiB"/>
</dbReference>
<evidence type="ECO:0000256" key="7">
    <source>
        <dbReference type="ARBA" id="ARBA00022989"/>
    </source>
</evidence>
<dbReference type="Proteomes" id="UP000199495">
    <property type="component" value="Unassembled WGS sequence"/>
</dbReference>
<organism evidence="10 11">
    <name type="scientific">Pelagibacterium luteolum</name>
    <dbReference type="NCBI Taxonomy" id="440168"/>
    <lineage>
        <taxon>Bacteria</taxon>
        <taxon>Pseudomonadati</taxon>
        <taxon>Pseudomonadota</taxon>
        <taxon>Alphaproteobacteria</taxon>
        <taxon>Hyphomicrobiales</taxon>
        <taxon>Devosiaceae</taxon>
        <taxon>Pelagibacterium</taxon>
    </lineage>
</organism>
<feature type="transmembrane region" description="Helical" evidence="9">
    <location>
        <begin position="52"/>
        <end position="73"/>
    </location>
</feature>
<dbReference type="Pfam" id="PF03186">
    <property type="entry name" value="CobD_Cbib"/>
    <property type="match status" value="1"/>
</dbReference>
<proteinExistence type="inferred from homology"/>
<sequence>MIAFLATVLERFVGYPAWVVDRIGHPVMWIGKLIEGLEARFNDPEKSFETRLGLGVVSMVVVVLTTLVVTLGIQSVLRFVWLGWVIEVVLASTLLAQKGLRDAVMAVATALRQDGIEGARRAVGEIVGRDTSALDEAGVSRAAVETLAENTSDGVIAPLFYLALFGLPGAAVYKAINTADSMIGHRNERYAAFGWAGAKLDDLVNFIPARLTALLFAFAARLMPDADGQAAWAAAKRDAPHHASPNAGWPEAAMAGALGFGLGGPRAYDGEMVDLPRMGEGKRLLTADDIGMAVRLYDRAMVIALAILPVWALVGLVI</sequence>
<dbReference type="PANTHER" id="PTHR34308:SF1">
    <property type="entry name" value="COBALAMIN BIOSYNTHESIS PROTEIN CBIB"/>
    <property type="match status" value="1"/>
</dbReference>
<comment type="function">
    <text evidence="9">Converts cobyric acid to cobinamide by the addition of aminopropanol on the F carboxylic group.</text>
</comment>
<name>A0A1G7VK82_9HYPH</name>
<evidence type="ECO:0000256" key="9">
    <source>
        <dbReference type="HAMAP-Rule" id="MF_00024"/>
    </source>
</evidence>
<dbReference type="GO" id="GO:0005886">
    <property type="term" value="C:plasma membrane"/>
    <property type="evidence" value="ECO:0007669"/>
    <property type="project" value="UniProtKB-SubCell"/>
</dbReference>
<dbReference type="GO" id="GO:0009236">
    <property type="term" value="P:cobalamin biosynthetic process"/>
    <property type="evidence" value="ECO:0007669"/>
    <property type="project" value="UniProtKB-UniRule"/>
</dbReference>
<comment type="subcellular location">
    <subcellularLocation>
        <location evidence="1 9">Cell membrane</location>
        <topology evidence="1 9">Multi-pass membrane protein</topology>
    </subcellularLocation>
</comment>
<evidence type="ECO:0000256" key="2">
    <source>
        <dbReference type="ARBA" id="ARBA00004953"/>
    </source>
</evidence>
<dbReference type="PANTHER" id="PTHR34308">
    <property type="entry name" value="COBALAMIN BIOSYNTHESIS PROTEIN CBIB"/>
    <property type="match status" value="1"/>
</dbReference>
<evidence type="ECO:0000256" key="3">
    <source>
        <dbReference type="ARBA" id="ARBA00006263"/>
    </source>
</evidence>
<evidence type="ECO:0000256" key="6">
    <source>
        <dbReference type="ARBA" id="ARBA00022692"/>
    </source>
</evidence>
<evidence type="ECO:0000313" key="11">
    <source>
        <dbReference type="Proteomes" id="UP000199495"/>
    </source>
</evidence>